<evidence type="ECO:0000256" key="2">
    <source>
        <dbReference type="SAM" id="Phobius"/>
    </source>
</evidence>
<feature type="transmembrane region" description="Helical" evidence="2">
    <location>
        <begin position="116"/>
        <end position="135"/>
    </location>
</feature>
<evidence type="ECO:0000256" key="1">
    <source>
        <dbReference type="SAM" id="MobiDB-lite"/>
    </source>
</evidence>
<comment type="caution">
    <text evidence="3">The sequence shown here is derived from an EMBL/GenBank/DDBJ whole genome shotgun (WGS) entry which is preliminary data.</text>
</comment>
<reference evidence="3" key="1">
    <citation type="submission" date="2021-06" db="EMBL/GenBank/DDBJ databases">
        <authorList>
            <person name="Hodson N. C."/>
            <person name="Mongue J. A."/>
            <person name="Jaron S. K."/>
        </authorList>
    </citation>
    <scope>NUCLEOTIDE SEQUENCE</scope>
</reference>
<feature type="region of interest" description="Disordered" evidence="1">
    <location>
        <begin position="1"/>
        <end position="22"/>
    </location>
</feature>
<name>A0A8J2PSZ7_9HEXA</name>
<sequence length="285" mass="31377">MTLTLGSVENGSKLDKTGNEGTISPEKRYRVKVFTGGQVYEKLFSKNSAQRISKVQVILAGVIAVCQIMTLCTIRDTSAMEGTGAGIWAPFLTVVAATCVAWTCKKITYMRLHFSMALHLVSTVAMMFLLIFVLSDSIPSTRHSLYFNYLTPNRHRYGRYGYNYNNRADIDSNRTTELPSTARHYSPEYGPIGIMIAALVFYMVMALSGLAELILSIIMASMACKAMCAGRKKIEETIFAMELAGHENPNGISVVDGKFDQGIEVSLPPPYHKVTLGLTEEDSVA</sequence>
<keyword evidence="2" id="KW-0472">Membrane</keyword>
<feature type="transmembrane region" description="Helical" evidence="2">
    <location>
        <begin position="86"/>
        <end position="104"/>
    </location>
</feature>
<keyword evidence="2" id="KW-0812">Transmembrane</keyword>
<keyword evidence="2" id="KW-1133">Transmembrane helix</keyword>
<evidence type="ECO:0000313" key="3">
    <source>
        <dbReference type="EMBL" id="CAG7835740.1"/>
    </source>
</evidence>
<dbReference type="Proteomes" id="UP000708208">
    <property type="component" value="Unassembled WGS sequence"/>
</dbReference>
<proteinExistence type="predicted"/>
<feature type="compositionally biased region" description="Polar residues" evidence="1">
    <location>
        <begin position="1"/>
        <end position="10"/>
    </location>
</feature>
<feature type="transmembrane region" description="Helical" evidence="2">
    <location>
        <begin position="192"/>
        <end position="223"/>
    </location>
</feature>
<gene>
    <name evidence="3" type="ORF">AFUS01_LOCUS45073</name>
</gene>
<accession>A0A8J2PSZ7</accession>
<protein>
    <submittedName>
        <fullName evidence="3">Uncharacterized protein</fullName>
    </submittedName>
</protein>
<keyword evidence="4" id="KW-1185">Reference proteome</keyword>
<dbReference type="EMBL" id="CAJVCH010570746">
    <property type="protein sequence ID" value="CAG7835740.1"/>
    <property type="molecule type" value="Genomic_DNA"/>
</dbReference>
<feature type="transmembrane region" description="Helical" evidence="2">
    <location>
        <begin position="55"/>
        <end position="74"/>
    </location>
</feature>
<evidence type="ECO:0000313" key="4">
    <source>
        <dbReference type="Proteomes" id="UP000708208"/>
    </source>
</evidence>
<dbReference type="AlphaFoldDB" id="A0A8J2PSZ7"/>
<organism evidence="3 4">
    <name type="scientific">Allacma fusca</name>
    <dbReference type="NCBI Taxonomy" id="39272"/>
    <lineage>
        <taxon>Eukaryota</taxon>
        <taxon>Metazoa</taxon>
        <taxon>Ecdysozoa</taxon>
        <taxon>Arthropoda</taxon>
        <taxon>Hexapoda</taxon>
        <taxon>Collembola</taxon>
        <taxon>Symphypleona</taxon>
        <taxon>Sminthuridae</taxon>
        <taxon>Allacma</taxon>
    </lineage>
</organism>